<organism evidence="2">
    <name type="scientific">Xenopsylla cheopis</name>
    <name type="common">Oriental rat flea</name>
    <name type="synonym">Pulex cheopis</name>
    <dbReference type="NCBI Taxonomy" id="163159"/>
    <lineage>
        <taxon>Eukaryota</taxon>
        <taxon>Metazoa</taxon>
        <taxon>Ecdysozoa</taxon>
        <taxon>Arthropoda</taxon>
        <taxon>Hexapoda</taxon>
        <taxon>Insecta</taxon>
        <taxon>Pterygota</taxon>
        <taxon>Neoptera</taxon>
        <taxon>Endopterygota</taxon>
        <taxon>Siphonaptera</taxon>
        <taxon>Pulicidae</taxon>
        <taxon>Xenopsyllinae</taxon>
        <taxon>Xenopsylla</taxon>
    </lineage>
</organism>
<proteinExistence type="predicted"/>
<accession>A0A6M2DXB9</accession>
<dbReference type="EMBL" id="GIIL01006594">
    <property type="protein sequence ID" value="NOV50320.1"/>
    <property type="molecule type" value="Transcribed_RNA"/>
</dbReference>
<feature type="transmembrane region" description="Helical" evidence="1">
    <location>
        <begin position="12"/>
        <end position="37"/>
    </location>
</feature>
<name>A0A6M2DXB9_XENCH</name>
<evidence type="ECO:0000256" key="1">
    <source>
        <dbReference type="SAM" id="Phobius"/>
    </source>
</evidence>
<dbReference type="AlphaFoldDB" id="A0A6M2DXB9"/>
<evidence type="ECO:0000313" key="2">
    <source>
        <dbReference type="EMBL" id="NOV50320.1"/>
    </source>
</evidence>
<sequence>MKLVSLQLKQFVVIVILLVQVEVVKTILLMTVIGVIARANQKFGEFQTLMILVDHVFLINIMRESRTGETFVHIHQIPTVSEPG</sequence>
<reference evidence="2" key="1">
    <citation type="submission" date="2020-03" db="EMBL/GenBank/DDBJ databases">
        <title>Transcriptomic Profiling of the Digestive Tract of the Rat Flea, Xenopsylla cheopis, Following Blood Feeding and Infection with Yersinia pestis.</title>
        <authorList>
            <person name="Bland D.M."/>
            <person name="Martens C.A."/>
            <person name="Virtaneva K."/>
            <person name="Kanakabandi K."/>
            <person name="Long D."/>
            <person name="Rosenke R."/>
            <person name="Saturday G.A."/>
            <person name="Hoyt F.H."/>
            <person name="Bruno D.P."/>
            <person name="Ribeiro J.M.C."/>
            <person name="Hinnebusch J."/>
        </authorList>
    </citation>
    <scope>NUCLEOTIDE SEQUENCE</scope>
</reference>
<keyword evidence="1" id="KW-0812">Transmembrane</keyword>
<keyword evidence="1" id="KW-1133">Transmembrane helix</keyword>
<protein>
    <submittedName>
        <fullName evidence="2">Putative secreted protein</fullName>
    </submittedName>
</protein>
<keyword evidence="1" id="KW-0472">Membrane</keyword>